<protein>
    <submittedName>
        <fullName evidence="2">Uncharacterized protein</fullName>
    </submittedName>
</protein>
<keyword evidence="1" id="KW-0732">Signal</keyword>
<gene>
    <name evidence="2" type="ORF">CROQUDRAFT_657430</name>
</gene>
<evidence type="ECO:0000313" key="2">
    <source>
        <dbReference type="EMBL" id="KAG0146438.1"/>
    </source>
</evidence>
<dbReference type="EMBL" id="MU167261">
    <property type="protein sequence ID" value="KAG0146438.1"/>
    <property type="molecule type" value="Genomic_DNA"/>
</dbReference>
<comment type="caution">
    <text evidence="2">The sequence shown here is derived from an EMBL/GenBank/DDBJ whole genome shotgun (WGS) entry which is preliminary data.</text>
</comment>
<evidence type="ECO:0000313" key="3">
    <source>
        <dbReference type="Proteomes" id="UP000886653"/>
    </source>
</evidence>
<proteinExistence type="predicted"/>
<keyword evidence="3" id="KW-1185">Reference proteome</keyword>
<name>A0A9P6TD90_9BASI</name>
<feature type="signal peptide" evidence="1">
    <location>
        <begin position="1"/>
        <end position="21"/>
    </location>
</feature>
<feature type="chain" id="PRO_5040328988" evidence="1">
    <location>
        <begin position="22"/>
        <end position="109"/>
    </location>
</feature>
<accession>A0A9P6TD90</accession>
<evidence type="ECO:0000256" key="1">
    <source>
        <dbReference type="SAM" id="SignalP"/>
    </source>
</evidence>
<reference evidence="2" key="1">
    <citation type="submission" date="2013-11" db="EMBL/GenBank/DDBJ databases">
        <title>Genome sequence of the fusiform rust pathogen reveals effectors for host alternation and coevolution with pine.</title>
        <authorList>
            <consortium name="DOE Joint Genome Institute"/>
            <person name="Smith K."/>
            <person name="Pendleton A."/>
            <person name="Kubisiak T."/>
            <person name="Anderson C."/>
            <person name="Salamov A."/>
            <person name="Aerts A."/>
            <person name="Riley R."/>
            <person name="Clum A."/>
            <person name="Lindquist E."/>
            <person name="Ence D."/>
            <person name="Campbell M."/>
            <person name="Kronenberg Z."/>
            <person name="Feau N."/>
            <person name="Dhillon B."/>
            <person name="Hamelin R."/>
            <person name="Burleigh J."/>
            <person name="Smith J."/>
            <person name="Yandell M."/>
            <person name="Nelson C."/>
            <person name="Grigoriev I."/>
            <person name="Davis J."/>
        </authorList>
    </citation>
    <scope>NUCLEOTIDE SEQUENCE</scope>
    <source>
        <strain evidence="2">G11</strain>
    </source>
</reference>
<organism evidence="2 3">
    <name type="scientific">Cronartium quercuum f. sp. fusiforme G11</name>
    <dbReference type="NCBI Taxonomy" id="708437"/>
    <lineage>
        <taxon>Eukaryota</taxon>
        <taxon>Fungi</taxon>
        <taxon>Dikarya</taxon>
        <taxon>Basidiomycota</taxon>
        <taxon>Pucciniomycotina</taxon>
        <taxon>Pucciniomycetes</taxon>
        <taxon>Pucciniales</taxon>
        <taxon>Coleosporiaceae</taxon>
        <taxon>Cronartium</taxon>
    </lineage>
</organism>
<dbReference type="AlphaFoldDB" id="A0A9P6TD90"/>
<sequence length="109" mass="11370">MFMKSSIVLLALLALRGGVVGESGNGAVIPLRCCYYNRLGLQCYTPCYTKDNKEVCPSESETKASCAQGQPKCSGTNPVCVNSGGEITTAQVTCSGNGQPNCEAVLVVD</sequence>
<dbReference type="Proteomes" id="UP000886653">
    <property type="component" value="Unassembled WGS sequence"/>
</dbReference>